<accession>A0AAV2WN69</accession>
<evidence type="ECO:0000256" key="1">
    <source>
        <dbReference type="ARBA" id="ARBA00002284"/>
    </source>
</evidence>
<dbReference type="EMBL" id="LK021339">
    <property type="protein sequence ID" value="CDQ45550.1"/>
    <property type="molecule type" value="Genomic_DNA"/>
</dbReference>
<dbReference type="GO" id="GO:0003935">
    <property type="term" value="F:GTP cyclohydrolase II activity"/>
    <property type="evidence" value="ECO:0007669"/>
    <property type="project" value="TreeGrafter"/>
</dbReference>
<comment type="pathway">
    <text evidence="2">Cofactor biosynthesis; riboflavin biosynthesis; 2-hydroxy-3-oxobutyl phosphate from D-ribulose 5-phosphate: step 1/1.</text>
</comment>
<comment type="function">
    <text evidence="1">Catalyzes the conversion of D-ribulose 5-phosphate to formate and 3,4-dihydroxy-2-butanone 4-phosphate.</text>
</comment>
<evidence type="ECO:0000256" key="2">
    <source>
        <dbReference type="ARBA" id="ARBA00004904"/>
    </source>
</evidence>
<dbReference type="GO" id="GO:0009231">
    <property type="term" value="P:riboflavin biosynthetic process"/>
    <property type="evidence" value="ECO:0007669"/>
    <property type="project" value="UniProtKB-KW"/>
</dbReference>
<dbReference type="GO" id="GO:0008686">
    <property type="term" value="F:3,4-dihydroxy-2-butanone-4-phosphate synthase activity"/>
    <property type="evidence" value="ECO:0007669"/>
    <property type="project" value="UniProtKB-EC"/>
</dbReference>
<reference evidence="6" key="1">
    <citation type="submission" date="2014-05" db="EMBL/GenBank/DDBJ databases">
        <authorList>
            <person name="Urmite Genomes"/>
        </authorList>
    </citation>
    <scope>NUCLEOTIDE SEQUENCE</scope>
    <source>
        <strain evidence="6">DSM 44074</strain>
    </source>
</reference>
<dbReference type="PANTHER" id="PTHR21327">
    <property type="entry name" value="GTP CYCLOHYDROLASE II-RELATED"/>
    <property type="match status" value="1"/>
</dbReference>
<keyword evidence="5" id="KW-0479">Metal-binding</keyword>
<dbReference type="InterPro" id="IPR000422">
    <property type="entry name" value="DHBP_synthase_RibB"/>
</dbReference>
<dbReference type="InterPro" id="IPR017945">
    <property type="entry name" value="DHBP_synth_RibB-like_a/b_dom"/>
</dbReference>
<dbReference type="AlphaFoldDB" id="A0AAV2WN69"/>
<dbReference type="EC" id="4.1.99.12" evidence="3"/>
<gene>
    <name evidence="6" type="ORF">BN1047_03448</name>
</gene>
<dbReference type="GO" id="GO:0046872">
    <property type="term" value="F:metal ion binding"/>
    <property type="evidence" value="ECO:0007669"/>
    <property type="project" value="UniProtKB-KW"/>
</dbReference>
<evidence type="ECO:0000313" key="7">
    <source>
        <dbReference type="Proteomes" id="UP000028864"/>
    </source>
</evidence>
<sequence>MRTTSQSVISAVGDLALGRPVLLNHGRTGEELTDVVLAGALATSAWTAWAIRHTSGFLCAAMRSSHADALGLPPIVPATSQSPKVPTFAVGVDAAVGIGTGISAADRAHTGRVLADPETRAEDLVRPGHVMPIRAAEQGVLQRRAAAEAAIDLCGSAGLVPLALTATLLDEHSGRPLRGDDTVAFAREHGTTLVTVEDIVGHLIHHGRGTLGRAARITPSGRQIRSRSTRVLDFDDELTGARHTVMVGPLPARRVPSVYVVGECRHRDPFGPRCDCQPLFDGYRERVESTGGMLIHLRTGQSDRTAAVSDDETAQGCITALMRYFGLEKAHVVGWPGDGVTSACRLLQLPAGPGSAPDWPPAITKNVLEQAY</sequence>
<keyword evidence="4" id="KW-0686">Riboflavin biosynthesis</keyword>
<reference evidence="6" key="2">
    <citation type="submission" date="2015-09" db="EMBL/GenBank/DDBJ databases">
        <title>Draft genome sequence of Mycobacterium neoaurum DSM 44074.</title>
        <authorList>
            <person name="Croce O."/>
            <person name="Robert C."/>
            <person name="Raoult D."/>
            <person name="Drancourt M."/>
        </authorList>
    </citation>
    <scope>NUCLEOTIDE SEQUENCE</scope>
    <source>
        <strain evidence="6">DSM 44074</strain>
    </source>
</reference>
<dbReference type="PANTHER" id="PTHR21327:SF18">
    <property type="entry name" value="3,4-DIHYDROXY-2-BUTANONE 4-PHOSPHATE SYNTHASE"/>
    <property type="match status" value="1"/>
</dbReference>
<name>A0AAV2WN69_MYCNE</name>
<dbReference type="SUPFAM" id="SSF55821">
    <property type="entry name" value="YrdC/RibB"/>
    <property type="match status" value="1"/>
</dbReference>
<evidence type="ECO:0000256" key="4">
    <source>
        <dbReference type="ARBA" id="ARBA00022619"/>
    </source>
</evidence>
<organism evidence="6 7">
    <name type="scientific">Mycolicibacterium neoaurum</name>
    <name type="common">Mycobacterium neoaurum</name>
    <dbReference type="NCBI Taxonomy" id="1795"/>
    <lineage>
        <taxon>Bacteria</taxon>
        <taxon>Bacillati</taxon>
        <taxon>Actinomycetota</taxon>
        <taxon>Actinomycetes</taxon>
        <taxon>Mycobacteriales</taxon>
        <taxon>Mycobacteriaceae</taxon>
        <taxon>Mycolicibacterium</taxon>
    </lineage>
</organism>
<evidence type="ECO:0000313" key="6">
    <source>
        <dbReference type="EMBL" id="CDQ45550.1"/>
    </source>
</evidence>
<dbReference type="RefSeq" id="WP_051644262.1">
    <property type="nucleotide sequence ID" value="NZ_LK021339.1"/>
</dbReference>
<dbReference type="GO" id="GO:0005829">
    <property type="term" value="C:cytosol"/>
    <property type="evidence" value="ECO:0007669"/>
    <property type="project" value="TreeGrafter"/>
</dbReference>
<evidence type="ECO:0000256" key="5">
    <source>
        <dbReference type="ARBA" id="ARBA00022723"/>
    </source>
</evidence>
<dbReference type="Gene3D" id="3.90.870.10">
    <property type="entry name" value="DHBP synthase"/>
    <property type="match status" value="1"/>
</dbReference>
<evidence type="ECO:0000256" key="3">
    <source>
        <dbReference type="ARBA" id="ARBA00012153"/>
    </source>
</evidence>
<dbReference type="Proteomes" id="UP000028864">
    <property type="component" value="Unassembled WGS sequence"/>
</dbReference>
<proteinExistence type="predicted"/>
<protein>
    <recommendedName>
        <fullName evidence="3">3,4-dihydroxy-2-butanone-4-phosphate synthase</fullName>
        <ecNumber evidence="3">4.1.99.12</ecNumber>
    </recommendedName>
</protein>
<dbReference type="Pfam" id="PF00926">
    <property type="entry name" value="DHBP_synthase"/>
    <property type="match status" value="1"/>
</dbReference>